<reference evidence="2" key="1">
    <citation type="submission" date="2023-06" db="EMBL/GenBank/DDBJ databases">
        <title>Genome-scale phylogeny and comparative genomics of the fungal order Sordariales.</title>
        <authorList>
            <consortium name="Lawrence Berkeley National Laboratory"/>
            <person name="Hensen N."/>
            <person name="Bonometti L."/>
            <person name="Westerberg I."/>
            <person name="Brannstrom I.O."/>
            <person name="Guillou S."/>
            <person name="Cros-Aarteil S."/>
            <person name="Calhoun S."/>
            <person name="Haridas S."/>
            <person name="Kuo A."/>
            <person name="Mondo S."/>
            <person name="Pangilinan J."/>
            <person name="Riley R."/>
            <person name="Labutti K."/>
            <person name="Andreopoulos B."/>
            <person name="Lipzen A."/>
            <person name="Chen C."/>
            <person name="Yanf M."/>
            <person name="Daum C."/>
            <person name="Ng V."/>
            <person name="Clum A."/>
            <person name="Steindorff A."/>
            <person name="Ohm R."/>
            <person name="Martin F."/>
            <person name="Silar P."/>
            <person name="Natvig D."/>
            <person name="Lalanne C."/>
            <person name="Gautier V."/>
            <person name="Ament-Velasquez S.L."/>
            <person name="Kruys A."/>
            <person name="Hutchinson M.I."/>
            <person name="Powell A.J."/>
            <person name="Barry K."/>
            <person name="Miller A.N."/>
            <person name="Grigoriev I.V."/>
            <person name="Debuchy R."/>
            <person name="Gladieux P."/>
            <person name="Thoren M.H."/>
            <person name="Johannesson H."/>
        </authorList>
    </citation>
    <scope>NUCLEOTIDE SEQUENCE</scope>
    <source>
        <strain evidence="2">CBS 540.89</strain>
    </source>
</reference>
<gene>
    <name evidence="2" type="ORF">B0T21DRAFT_371393</name>
</gene>
<dbReference type="Proteomes" id="UP001172159">
    <property type="component" value="Unassembled WGS sequence"/>
</dbReference>
<sequence length="348" mass="40135">MSLQVASRTGPSLTISALALPDINTHPIINPDNFDLARYYNDIYQRRCSVLFENYKKRLLDQAQELAKQEFSASADHPSAVQASVNKIPVAELSVPELDDKSQCAKEWAEQLLEHFWNFLVSTPETRTFAGIVTFFILSFFYRDIIWFVLYWLQVPLLGLNGPRLGWLYVPPRGTWENEVNTRRWRCTFYVFTDNYAWGTLLKRAFLLYLVVYPITHFLVPEKIVHHVSVTVVANVWFYWMVWLTLWVGGWALRVFGLGLWGFMKAFGTGLRDGRNMLFGMVWKKRYLCCLGLVLFLAWWPNRSGLEDPNRVCGIGPDDYDPGFFLTFAGLLYTLGDAARSVASSCFL</sequence>
<organism evidence="2 3">
    <name type="scientific">Apiosordaria backusii</name>
    <dbReference type="NCBI Taxonomy" id="314023"/>
    <lineage>
        <taxon>Eukaryota</taxon>
        <taxon>Fungi</taxon>
        <taxon>Dikarya</taxon>
        <taxon>Ascomycota</taxon>
        <taxon>Pezizomycotina</taxon>
        <taxon>Sordariomycetes</taxon>
        <taxon>Sordariomycetidae</taxon>
        <taxon>Sordariales</taxon>
        <taxon>Lasiosphaeriaceae</taxon>
        <taxon>Apiosordaria</taxon>
    </lineage>
</organism>
<keyword evidence="1" id="KW-0472">Membrane</keyword>
<proteinExistence type="predicted"/>
<feature type="transmembrane region" description="Helical" evidence="1">
    <location>
        <begin position="237"/>
        <end position="264"/>
    </location>
</feature>
<keyword evidence="1" id="KW-0812">Transmembrane</keyword>
<feature type="transmembrane region" description="Helical" evidence="1">
    <location>
        <begin position="129"/>
        <end position="153"/>
    </location>
</feature>
<comment type="caution">
    <text evidence="2">The sequence shown here is derived from an EMBL/GenBank/DDBJ whole genome shotgun (WGS) entry which is preliminary data.</text>
</comment>
<name>A0AA40B288_9PEZI</name>
<protein>
    <submittedName>
        <fullName evidence="2">Uncharacterized protein</fullName>
    </submittedName>
</protein>
<dbReference type="AlphaFoldDB" id="A0AA40B288"/>
<accession>A0AA40B288</accession>
<dbReference type="EMBL" id="JAUKTV010000010">
    <property type="protein sequence ID" value="KAK0726328.1"/>
    <property type="molecule type" value="Genomic_DNA"/>
</dbReference>
<evidence type="ECO:0000256" key="1">
    <source>
        <dbReference type="SAM" id="Phobius"/>
    </source>
</evidence>
<evidence type="ECO:0000313" key="3">
    <source>
        <dbReference type="Proteomes" id="UP001172159"/>
    </source>
</evidence>
<evidence type="ECO:0000313" key="2">
    <source>
        <dbReference type="EMBL" id="KAK0726328.1"/>
    </source>
</evidence>
<keyword evidence="3" id="KW-1185">Reference proteome</keyword>
<keyword evidence="1" id="KW-1133">Transmembrane helix</keyword>